<dbReference type="Proteomes" id="UP000776700">
    <property type="component" value="Unassembled WGS sequence"/>
</dbReference>
<reference evidence="1" key="2">
    <citation type="submission" date="2021-09" db="EMBL/GenBank/DDBJ databases">
        <authorList>
            <person name="Gilroy R."/>
        </authorList>
    </citation>
    <scope>NUCLEOTIDE SEQUENCE</scope>
    <source>
        <strain evidence="1">1277</strain>
    </source>
</reference>
<protein>
    <recommendedName>
        <fullName evidence="3">Lipoprotein</fullName>
    </recommendedName>
</protein>
<comment type="caution">
    <text evidence="1">The sequence shown here is derived from an EMBL/GenBank/DDBJ whole genome shotgun (WGS) entry which is preliminary data.</text>
</comment>
<dbReference type="PROSITE" id="PS51257">
    <property type="entry name" value="PROKAR_LIPOPROTEIN"/>
    <property type="match status" value="1"/>
</dbReference>
<name>A0A921N079_9FIRM</name>
<accession>A0A921N079</accession>
<dbReference type="EMBL" id="DYUB01000180">
    <property type="protein sequence ID" value="HJG96573.1"/>
    <property type="molecule type" value="Genomic_DNA"/>
</dbReference>
<sequence>MNKKIIRISLLSIMIFSLIVGCNKSKFNDNTNSNSIDKKEINPISKSTVINILKAEYGENILINNDDIKIIGDLYFVDVYVEVEDSDDEGHETHIHRQSLGTQKVDKYTGELIIE</sequence>
<reference evidence="1" key="1">
    <citation type="journal article" date="2021" name="PeerJ">
        <title>Extensive microbial diversity within the chicken gut microbiome revealed by metagenomics and culture.</title>
        <authorList>
            <person name="Gilroy R."/>
            <person name="Ravi A."/>
            <person name="Getino M."/>
            <person name="Pursley I."/>
            <person name="Horton D.L."/>
            <person name="Alikhan N.F."/>
            <person name="Baker D."/>
            <person name="Gharbi K."/>
            <person name="Hall N."/>
            <person name="Watson M."/>
            <person name="Adriaenssens E.M."/>
            <person name="Foster-Nyarko E."/>
            <person name="Jarju S."/>
            <person name="Secka A."/>
            <person name="Antonio M."/>
            <person name="Oren A."/>
            <person name="Chaudhuri R.R."/>
            <person name="La Ragione R."/>
            <person name="Hildebrand F."/>
            <person name="Pallen M.J."/>
        </authorList>
    </citation>
    <scope>NUCLEOTIDE SEQUENCE</scope>
    <source>
        <strain evidence="1">1277</strain>
    </source>
</reference>
<evidence type="ECO:0000313" key="1">
    <source>
        <dbReference type="EMBL" id="HJG96573.1"/>
    </source>
</evidence>
<gene>
    <name evidence="1" type="ORF">K8V90_05665</name>
</gene>
<dbReference type="AlphaFoldDB" id="A0A921N079"/>
<proteinExistence type="predicted"/>
<organism evidence="1 2">
    <name type="scientific">Romboutsia timonensis</name>
    <dbReference type="NCBI Taxonomy" id="1776391"/>
    <lineage>
        <taxon>Bacteria</taxon>
        <taxon>Bacillati</taxon>
        <taxon>Bacillota</taxon>
        <taxon>Clostridia</taxon>
        <taxon>Peptostreptococcales</taxon>
        <taxon>Peptostreptococcaceae</taxon>
        <taxon>Romboutsia</taxon>
    </lineage>
</organism>
<evidence type="ECO:0000313" key="2">
    <source>
        <dbReference type="Proteomes" id="UP000776700"/>
    </source>
</evidence>
<evidence type="ECO:0008006" key="3">
    <source>
        <dbReference type="Google" id="ProtNLM"/>
    </source>
</evidence>